<feature type="domain" description="Methylamine utilisation protein MauE" evidence="6">
    <location>
        <begin position="4"/>
        <end position="142"/>
    </location>
</feature>
<evidence type="ECO:0000256" key="5">
    <source>
        <dbReference type="SAM" id="Phobius"/>
    </source>
</evidence>
<evidence type="ECO:0000313" key="7">
    <source>
        <dbReference type="EMBL" id="GEO22578.1"/>
    </source>
</evidence>
<evidence type="ECO:0000313" key="8">
    <source>
        <dbReference type="Proteomes" id="UP000321301"/>
    </source>
</evidence>
<dbReference type="EMBL" id="BJYV01000016">
    <property type="protein sequence ID" value="GEO22578.1"/>
    <property type="molecule type" value="Genomic_DNA"/>
</dbReference>
<keyword evidence="3 5" id="KW-1133">Transmembrane helix</keyword>
<reference evidence="7 8" key="1">
    <citation type="submission" date="2019-07" db="EMBL/GenBank/DDBJ databases">
        <title>Whole genome shotgun sequence of Cyclobacterium qasimii NBRC 106168.</title>
        <authorList>
            <person name="Hosoyama A."/>
            <person name="Uohara A."/>
            <person name="Ohji S."/>
            <person name="Ichikawa N."/>
        </authorList>
    </citation>
    <scope>NUCLEOTIDE SEQUENCE [LARGE SCALE GENOMIC DNA]</scope>
    <source>
        <strain evidence="7 8">NBRC 106168</strain>
    </source>
</reference>
<dbReference type="Proteomes" id="UP000321301">
    <property type="component" value="Unassembled WGS sequence"/>
</dbReference>
<gene>
    <name evidence="7" type="ORF">CQA01_31120</name>
</gene>
<accession>A0A512CED9</accession>
<dbReference type="Pfam" id="PF07291">
    <property type="entry name" value="MauE"/>
    <property type="match status" value="1"/>
</dbReference>
<evidence type="ECO:0000256" key="2">
    <source>
        <dbReference type="ARBA" id="ARBA00022692"/>
    </source>
</evidence>
<keyword evidence="2 5" id="KW-0812">Transmembrane</keyword>
<feature type="transmembrane region" description="Helical" evidence="5">
    <location>
        <begin position="155"/>
        <end position="174"/>
    </location>
</feature>
<evidence type="ECO:0000256" key="4">
    <source>
        <dbReference type="ARBA" id="ARBA00023136"/>
    </source>
</evidence>
<feature type="transmembrane region" description="Helical" evidence="5">
    <location>
        <begin position="126"/>
        <end position="143"/>
    </location>
</feature>
<keyword evidence="4 5" id="KW-0472">Membrane</keyword>
<name>A0A512CED9_9BACT</name>
<dbReference type="NCBIfam" id="NF045576">
    <property type="entry name" value="BT_3928_fam"/>
    <property type="match status" value="1"/>
</dbReference>
<dbReference type="RefSeq" id="WP_020888726.1">
    <property type="nucleotide sequence ID" value="NZ_BJYV01000016.1"/>
</dbReference>
<evidence type="ECO:0000256" key="3">
    <source>
        <dbReference type="ARBA" id="ARBA00022989"/>
    </source>
</evidence>
<evidence type="ECO:0000256" key="1">
    <source>
        <dbReference type="ARBA" id="ARBA00004141"/>
    </source>
</evidence>
<feature type="transmembrane region" description="Helical" evidence="5">
    <location>
        <begin position="7"/>
        <end position="26"/>
    </location>
</feature>
<comment type="subcellular location">
    <subcellularLocation>
        <location evidence="1">Membrane</location>
        <topology evidence="1">Multi-pass membrane protein</topology>
    </subcellularLocation>
</comment>
<dbReference type="GO" id="GO:0030416">
    <property type="term" value="P:methylamine metabolic process"/>
    <property type="evidence" value="ECO:0007669"/>
    <property type="project" value="InterPro"/>
</dbReference>
<feature type="transmembrane region" description="Helical" evidence="5">
    <location>
        <begin position="57"/>
        <end position="78"/>
    </location>
</feature>
<proteinExistence type="predicted"/>
<evidence type="ECO:0000259" key="6">
    <source>
        <dbReference type="Pfam" id="PF07291"/>
    </source>
</evidence>
<protein>
    <recommendedName>
        <fullName evidence="6">Methylamine utilisation protein MauE domain-containing protein</fullName>
    </recommendedName>
</protein>
<dbReference type="InterPro" id="IPR009908">
    <property type="entry name" value="Methylamine_util_MauE"/>
</dbReference>
<feature type="transmembrane region" description="Helical" evidence="5">
    <location>
        <begin position="85"/>
        <end position="106"/>
    </location>
</feature>
<sequence length="368" mass="41593">MIIKTLIAISRVLVGGLFIFSGLIKVNDPVGTSIKMQEYFDVFATDITPIFEPLKAISLPIAVFLVVVEVALGVMLIVGWRLKRAIFLLVAMILFFTFLTFYSAYFNKVTDCGCFGDAIKLTPWESFYKDIVLLVLIVFMLVFKEYLPSNYSRFGKWVTIGTFVISLTMAIYAIRNLPFIDFRAFKEGVNINQAMQPSAELKYSYLMEKDGEKVSFDQYPSDESYTFLEMTLKNPEVLPKISDFAVWSDAGDHTDEILQGKKLLILSSNIEKIVLSVNELDRISALINSFQGTGVKVILVAASSEEEMKNYLKDKGLNIGYYMADATVVKTIIRSNPGLVFLEEGTILKKFHYRNTPSPEIAKNIFFK</sequence>
<dbReference type="AlphaFoldDB" id="A0A512CED9"/>
<dbReference type="GO" id="GO:0016020">
    <property type="term" value="C:membrane"/>
    <property type="evidence" value="ECO:0007669"/>
    <property type="project" value="UniProtKB-SubCell"/>
</dbReference>
<comment type="caution">
    <text evidence="7">The sequence shown here is derived from an EMBL/GenBank/DDBJ whole genome shotgun (WGS) entry which is preliminary data.</text>
</comment>
<keyword evidence="8" id="KW-1185">Reference proteome</keyword>
<organism evidence="7 8">
    <name type="scientific">Cyclobacterium qasimii</name>
    <dbReference type="NCBI Taxonomy" id="1350429"/>
    <lineage>
        <taxon>Bacteria</taxon>
        <taxon>Pseudomonadati</taxon>
        <taxon>Bacteroidota</taxon>
        <taxon>Cytophagia</taxon>
        <taxon>Cytophagales</taxon>
        <taxon>Cyclobacteriaceae</taxon>
        <taxon>Cyclobacterium</taxon>
    </lineage>
</organism>